<dbReference type="AlphaFoldDB" id="D0LCE7"/>
<name>D0LCE7_GORB4</name>
<dbReference type="RefSeq" id="WP_012832262.1">
    <property type="nucleotide sequence ID" value="NC_013441.1"/>
</dbReference>
<sequence length="106" mass="11146">MKSITGATVIAAAALTFGLAGVADAAPASVQREGGPCYVHEFGQTSRDGKLFCSALNSAWESKAVHRAPKVRIGEQCRRLGAQAIVAGTDGKATCRETAQGLRWQW</sequence>
<keyword evidence="3" id="KW-1185">Reference proteome</keyword>
<reference evidence="2 3" key="2">
    <citation type="journal article" date="2010" name="Stand. Genomic Sci.">
        <title>Complete genome sequence of Gordonia bronchialis type strain (3410).</title>
        <authorList>
            <person name="Ivanova N."/>
            <person name="Sikorski J."/>
            <person name="Jando M."/>
            <person name="Lapidus A."/>
            <person name="Nolan M."/>
            <person name="Lucas S."/>
            <person name="Del Rio T.G."/>
            <person name="Tice H."/>
            <person name="Copeland A."/>
            <person name="Cheng J.F."/>
            <person name="Chen F."/>
            <person name="Bruce D."/>
            <person name="Goodwin L."/>
            <person name="Pitluck S."/>
            <person name="Mavromatis K."/>
            <person name="Ovchinnikova G."/>
            <person name="Pati A."/>
            <person name="Chen A."/>
            <person name="Palaniappan K."/>
            <person name="Land M."/>
            <person name="Hauser L."/>
            <person name="Chang Y.J."/>
            <person name="Jeffries C.D."/>
            <person name="Chain P."/>
            <person name="Saunders E."/>
            <person name="Han C."/>
            <person name="Detter J.C."/>
            <person name="Brettin T."/>
            <person name="Rohde M."/>
            <person name="Goker M."/>
            <person name="Bristow J."/>
            <person name="Eisen J.A."/>
            <person name="Markowitz V."/>
            <person name="Hugenholtz P."/>
            <person name="Klenk H.P."/>
            <person name="Kyrpides N.C."/>
        </authorList>
    </citation>
    <scope>NUCLEOTIDE SEQUENCE [LARGE SCALE GENOMIC DNA]</scope>
    <source>
        <strain evidence="3">ATCC 25592 / DSM 43247 / BCRC 13721 / JCM 3198 / KCTC 3076 / NBRC 16047 / NCTC 10667</strain>
    </source>
</reference>
<dbReference type="OrthoDB" id="4377377at2"/>
<feature type="signal peptide" evidence="1">
    <location>
        <begin position="1"/>
        <end position="25"/>
    </location>
</feature>
<evidence type="ECO:0000313" key="3">
    <source>
        <dbReference type="Proteomes" id="UP000001219"/>
    </source>
</evidence>
<proteinExistence type="predicted"/>
<keyword evidence="1" id="KW-0732">Signal</keyword>
<dbReference type="EMBL" id="CP001802">
    <property type="protein sequence ID" value="ACY19671.1"/>
    <property type="molecule type" value="Genomic_DNA"/>
</dbReference>
<protein>
    <recommendedName>
        <fullName evidence="4">Secreted protein</fullName>
    </recommendedName>
</protein>
<dbReference type="eggNOG" id="ENOG5032EAP">
    <property type="taxonomic scope" value="Bacteria"/>
</dbReference>
<gene>
    <name evidence="2" type="ordered locus">Gbro_0333</name>
</gene>
<dbReference type="Proteomes" id="UP000001219">
    <property type="component" value="Chromosome"/>
</dbReference>
<evidence type="ECO:0000313" key="2">
    <source>
        <dbReference type="EMBL" id="ACY19671.1"/>
    </source>
</evidence>
<evidence type="ECO:0008006" key="4">
    <source>
        <dbReference type="Google" id="ProtNLM"/>
    </source>
</evidence>
<feature type="chain" id="PRO_5003010471" description="Secreted protein" evidence="1">
    <location>
        <begin position="26"/>
        <end position="106"/>
    </location>
</feature>
<dbReference type="HOGENOM" id="CLU_2219395_0_0_11"/>
<accession>D0LCE7</accession>
<evidence type="ECO:0000256" key="1">
    <source>
        <dbReference type="SAM" id="SignalP"/>
    </source>
</evidence>
<dbReference type="KEGG" id="gbr:Gbro_0333"/>
<organism evidence="2 3">
    <name type="scientific">Gordonia bronchialis (strain ATCC 25592 / DSM 43247 / BCRC 13721 / JCM 3198 / KCTC 3076 / NBRC 16047 / NCTC 10667)</name>
    <name type="common">Rhodococcus bronchialis</name>
    <dbReference type="NCBI Taxonomy" id="526226"/>
    <lineage>
        <taxon>Bacteria</taxon>
        <taxon>Bacillati</taxon>
        <taxon>Actinomycetota</taxon>
        <taxon>Actinomycetes</taxon>
        <taxon>Mycobacteriales</taxon>
        <taxon>Gordoniaceae</taxon>
        <taxon>Gordonia</taxon>
    </lineage>
</organism>
<reference evidence="3" key="1">
    <citation type="submission" date="2009-10" db="EMBL/GenBank/DDBJ databases">
        <title>The complete chromosome of Gordonia bronchialis DSM 43247.</title>
        <authorList>
            <consortium name="US DOE Joint Genome Institute (JGI-PGF)"/>
            <person name="Lucas S."/>
            <person name="Copeland A."/>
            <person name="Lapidus A."/>
            <person name="Glavina del Rio T."/>
            <person name="Dalin E."/>
            <person name="Tice H."/>
            <person name="Bruce D."/>
            <person name="Goodwin L."/>
            <person name="Pitluck S."/>
            <person name="Kyrpides N."/>
            <person name="Mavromatis K."/>
            <person name="Ivanova N."/>
            <person name="Ovchinnikova G."/>
            <person name="Saunders E."/>
            <person name="Brettin T."/>
            <person name="Detter J.C."/>
            <person name="Han C."/>
            <person name="Larimer F."/>
            <person name="Land M."/>
            <person name="Hauser L."/>
            <person name="Markowitz V."/>
            <person name="Cheng J.-F."/>
            <person name="Hugenholtz P."/>
            <person name="Woyke T."/>
            <person name="Wu D."/>
            <person name="Jando M."/>
            <person name="Schneider S."/>
            <person name="Goeker M."/>
            <person name="Klenk H.-P."/>
            <person name="Eisen J.A."/>
        </authorList>
    </citation>
    <scope>NUCLEOTIDE SEQUENCE [LARGE SCALE GENOMIC DNA]</scope>
    <source>
        <strain evidence="3">ATCC 25592 / DSM 43247 / BCRC 13721 / JCM 3198 / KCTC 3076 / NBRC 16047 / NCTC 10667</strain>
    </source>
</reference>